<dbReference type="Proteomes" id="UP000765509">
    <property type="component" value="Unassembled WGS sequence"/>
</dbReference>
<dbReference type="AlphaFoldDB" id="A0A9Q3FVY0"/>
<feature type="region of interest" description="Disordered" evidence="1">
    <location>
        <begin position="159"/>
        <end position="182"/>
    </location>
</feature>
<organism evidence="3 4">
    <name type="scientific">Austropuccinia psidii MF-1</name>
    <dbReference type="NCBI Taxonomy" id="1389203"/>
    <lineage>
        <taxon>Eukaryota</taxon>
        <taxon>Fungi</taxon>
        <taxon>Dikarya</taxon>
        <taxon>Basidiomycota</taxon>
        <taxon>Pucciniomycotina</taxon>
        <taxon>Pucciniomycetes</taxon>
        <taxon>Pucciniales</taxon>
        <taxon>Sphaerophragmiaceae</taxon>
        <taxon>Austropuccinia</taxon>
    </lineage>
</organism>
<keyword evidence="4" id="KW-1185">Reference proteome</keyword>
<feature type="transmembrane region" description="Helical" evidence="2">
    <location>
        <begin position="63"/>
        <end position="84"/>
    </location>
</feature>
<dbReference type="EMBL" id="AVOT02049748">
    <property type="protein sequence ID" value="MBW0544888.1"/>
    <property type="molecule type" value="Genomic_DNA"/>
</dbReference>
<keyword evidence="2" id="KW-0812">Transmembrane</keyword>
<gene>
    <name evidence="3" type="ORF">O181_084603</name>
</gene>
<sequence length="182" mass="20172">MMECLLTVACKPEQSLQTSSKSAAHSHYNVTKSNPIHFEQFVLAKSIMNYFSNRGRAKRPKGVYGYINLFILIAFLAVSCQGAGICKFGDCTTKGRDIEYIECNYESACGKITIDQKDAPYKNTQKFSVFCNACEKVEVFTRKAGKTFVIVRCKSHSHCGPSPEERAGMSGLDLNLPADENS</sequence>
<keyword evidence="2" id="KW-0472">Membrane</keyword>
<protein>
    <submittedName>
        <fullName evidence="3">Uncharacterized protein</fullName>
    </submittedName>
</protein>
<evidence type="ECO:0000256" key="1">
    <source>
        <dbReference type="SAM" id="MobiDB-lite"/>
    </source>
</evidence>
<reference evidence="3" key="1">
    <citation type="submission" date="2021-03" db="EMBL/GenBank/DDBJ databases">
        <title>Draft genome sequence of rust myrtle Austropuccinia psidii MF-1, a brazilian biotype.</title>
        <authorList>
            <person name="Quecine M.C."/>
            <person name="Pachon D.M.R."/>
            <person name="Bonatelli M.L."/>
            <person name="Correr F.H."/>
            <person name="Franceschini L.M."/>
            <person name="Leite T.F."/>
            <person name="Margarido G.R.A."/>
            <person name="Almeida C.A."/>
            <person name="Ferrarezi J.A."/>
            <person name="Labate C.A."/>
        </authorList>
    </citation>
    <scope>NUCLEOTIDE SEQUENCE</scope>
    <source>
        <strain evidence="3">MF-1</strain>
    </source>
</reference>
<comment type="caution">
    <text evidence="3">The sequence shown here is derived from an EMBL/GenBank/DDBJ whole genome shotgun (WGS) entry which is preliminary data.</text>
</comment>
<evidence type="ECO:0000313" key="3">
    <source>
        <dbReference type="EMBL" id="MBW0544888.1"/>
    </source>
</evidence>
<keyword evidence="2" id="KW-1133">Transmembrane helix</keyword>
<accession>A0A9Q3FVY0</accession>
<evidence type="ECO:0000256" key="2">
    <source>
        <dbReference type="SAM" id="Phobius"/>
    </source>
</evidence>
<name>A0A9Q3FVY0_9BASI</name>
<proteinExistence type="predicted"/>
<evidence type="ECO:0000313" key="4">
    <source>
        <dbReference type="Proteomes" id="UP000765509"/>
    </source>
</evidence>